<reference evidence="1 2" key="1">
    <citation type="submission" date="2016-10" db="EMBL/GenBank/DDBJ databases">
        <authorList>
            <person name="de Groot N.N."/>
        </authorList>
    </citation>
    <scope>NUCLEOTIDE SEQUENCE [LARGE SCALE GENOMIC DNA]</scope>
    <source>
        <strain evidence="1 2">DSM 43941</strain>
    </source>
</reference>
<accession>A0A1H2AU64</accession>
<sequence length="44" mass="4437">MTTVSPAAANPAQVVVVHGAGHDDRVFLDGPELLAAVEALAGRL</sequence>
<organism evidence="1 2">
    <name type="scientific">Actinoplanes derwentensis</name>
    <dbReference type="NCBI Taxonomy" id="113562"/>
    <lineage>
        <taxon>Bacteria</taxon>
        <taxon>Bacillati</taxon>
        <taxon>Actinomycetota</taxon>
        <taxon>Actinomycetes</taxon>
        <taxon>Micromonosporales</taxon>
        <taxon>Micromonosporaceae</taxon>
        <taxon>Actinoplanes</taxon>
    </lineage>
</organism>
<dbReference type="STRING" id="113562.SAMN04489716_4096"/>
<name>A0A1H2AU64_9ACTN</name>
<evidence type="ECO:0008006" key="3">
    <source>
        <dbReference type="Google" id="ProtNLM"/>
    </source>
</evidence>
<evidence type="ECO:0000313" key="1">
    <source>
        <dbReference type="EMBL" id="SDT49443.1"/>
    </source>
</evidence>
<protein>
    <recommendedName>
        <fullName evidence="3">Alpha/beta hydrolase family protein</fullName>
    </recommendedName>
</protein>
<dbReference type="Proteomes" id="UP000198688">
    <property type="component" value="Chromosome I"/>
</dbReference>
<dbReference type="RefSeq" id="WP_269461071.1">
    <property type="nucleotide sequence ID" value="NZ_BOMJ01000015.1"/>
</dbReference>
<dbReference type="EMBL" id="LT629758">
    <property type="protein sequence ID" value="SDT49443.1"/>
    <property type="molecule type" value="Genomic_DNA"/>
</dbReference>
<keyword evidence="2" id="KW-1185">Reference proteome</keyword>
<dbReference type="AlphaFoldDB" id="A0A1H2AU64"/>
<evidence type="ECO:0000313" key="2">
    <source>
        <dbReference type="Proteomes" id="UP000198688"/>
    </source>
</evidence>
<proteinExistence type="predicted"/>
<gene>
    <name evidence="1" type="ORF">SAMN04489716_4096</name>
</gene>